<dbReference type="PROSITE" id="PS52040">
    <property type="entry name" value="TOPO_IIA"/>
    <property type="match status" value="1"/>
</dbReference>
<dbReference type="InterPro" id="IPR013758">
    <property type="entry name" value="Topo_IIA_A/C_ab"/>
</dbReference>
<dbReference type="GO" id="GO:0007059">
    <property type="term" value="P:chromosome segregation"/>
    <property type="evidence" value="ECO:0007669"/>
    <property type="project" value="UniProtKB-UniRule"/>
</dbReference>
<dbReference type="NCBIfam" id="TIGR01062">
    <property type="entry name" value="parC_Gneg"/>
    <property type="match status" value="1"/>
</dbReference>
<dbReference type="Proteomes" id="UP000218272">
    <property type="component" value="Chromosome SCLO_1"/>
</dbReference>
<dbReference type="FunFam" id="1.10.268.10:FF:000001">
    <property type="entry name" value="DNA gyrase subunit A"/>
    <property type="match status" value="1"/>
</dbReference>
<dbReference type="EMBL" id="AP017655">
    <property type="protein sequence ID" value="BAV63843.1"/>
    <property type="molecule type" value="Genomic_DNA"/>
</dbReference>
<dbReference type="Gene3D" id="3.90.199.10">
    <property type="entry name" value="Topoisomerase II, domain 5"/>
    <property type="match status" value="1"/>
</dbReference>
<protein>
    <recommendedName>
        <fullName evidence="7">DNA topoisomerase 4 subunit A</fullName>
        <ecNumber evidence="7">5.6.2.2</ecNumber>
    </recommendedName>
    <alternativeName>
        <fullName evidence="7">Topoisomerase IV subunit A</fullName>
    </alternativeName>
</protein>
<evidence type="ECO:0000256" key="4">
    <source>
        <dbReference type="ARBA" id="ARBA00023125"/>
    </source>
</evidence>
<dbReference type="SMART" id="SM00434">
    <property type="entry name" value="TOP4c"/>
    <property type="match status" value="1"/>
</dbReference>
<dbReference type="GO" id="GO:0006265">
    <property type="term" value="P:DNA topological change"/>
    <property type="evidence" value="ECO:0007669"/>
    <property type="project" value="UniProtKB-UniRule"/>
</dbReference>
<dbReference type="HAMAP" id="MF_00936">
    <property type="entry name" value="ParC_type1"/>
    <property type="match status" value="1"/>
</dbReference>
<dbReference type="CDD" id="cd00187">
    <property type="entry name" value="TOP4c"/>
    <property type="match status" value="1"/>
</dbReference>
<keyword evidence="2 7" id="KW-1003">Cell membrane</keyword>
<keyword evidence="4 7" id="KW-0238">DNA-binding</keyword>
<evidence type="ECO:0000256" key="3">
    <source>
        <dbReference type="ARBA" id="ARBA00023029"/>
    </source>
</evidence>
<keyword evidence="5 7" id="KW-0472">Membrane</keyword>
<evidence type="ECO:0000313" key="10">
    <source>
        <dbReference type="EMBL" id="BAV63843.1"/>
    </source>
</evidence>
<comment type="subcellular location">
    <subcellularLocation>
        <location evidence="7">Cell membrane</location>
        <topology evidence="7">Peripheral membrane protein</topology>
    </subcellularLocation>
</comment>
<dbReference type="GO" id="GO:0005737">
    <property type="term" value="C:cytoplasm"/>
    <property type="evidence" value="ECO:0007669"/>
    <property type="project" value="TreeGrafter"/>
</dbReference>
<dbReference type="InterPro" id="IPR013757">
    <property type="entry name" value="Topo_IIA_A_a_sf"/>
</dbReference>
<evidence type="ECO:0000256" key="6">
    <source>
        <dbReference type="ARBA" id="ARBA00023235"/>
    </source>
</evidence>
<dbReference type="PANTHER" id="PTHR43493:SF1">
    <property type="entry name" value="DNA TOPOISOMERASE 4 SUBUNIT A"/>
    <property type="match status" value="1"/>
</dbReference>
<evidence type="ECO:0000256" key="8">
    <source>
        <dbReference type="PROSITE-ProRule" id="PRU01384"/>
    </source>
</evidence>
<comment type="subunit">
    <text evidence="7">Heterotetramer composed of ParC and ParE.</text>
</comment>
<dbReference type="Gene3D" id="2.120.10.90">
    <property type="entry name" value="DNA gyrase/topoisomerase IV, subunit A, C-terminal"/>
    <property type="match status" value="1"/>
</dbReference>
<dbReference type="InterPro" id="IPR035516">
    <property type="entry name" value="Gyrase/topoIV_suA_C"/>
</dbReference>
<dbReference type="OrthoDB" id="9806486at2"/>
<feature type="active site" description="O-(5'-phospho-DNA)-tyrosine intermediate" evidence="7 8">
    <location>
        <position position="140"/>
    </location>
</feature>
<keyword evidence="11" id="KW-1185">Reference proteome</keyword>
<evidence type="ECO:0000256" key="2">
    <source>
        <dbReference type="ARBA" id="ARBA00022475"/>
    </source>
</evidence>
<feature type="site" description="Transition state stabilizer" evidence="7">
    <location>
        <position position="139"/>
    </location>
</feature>
<evidence type="ECO:0000259" key="9">
    <source>
        <dbReference type="PROSITE" id="PS52040"/>
    </source>
</evidence>
<dbReference type="InterPro" id="IPR002205">
    <property type="entry name" value="Topo_IIA_dom_A"/>
</dbReference>
<dbReference type="SUPFAM" id="SSF101904">
    <property type="entry name" value="GyrA/ParC C-terminal domain-like"/>
    <property type="match status" value="1"/>
</dbReference>
<dbReference type="GO" id="GO:0005524">
    <property type="term" value="F:ATP binding"/>
    <property type="evidence" value="ECO:0007669"/>
    <property type="project" value="InterPro"/>
</dbReference>
<keyword evidence="6 7" id="KW-0413">Isomerase</keyword>
<dbReference type="PANTHER" id="PTHR43493">
    <property type="entry name" value="DNA GYRASE/TOPOISOMERASE SUBUNIT A"/>
    <property type="match status" value="1"/>
</dbReference>
<feature type="site" description="Interaction with DNA" evidence="7">
    <location>
        <position position="96"/>
    </location>
</feature>
<dbReference type="GO" id="GO:0003918">
    <property type="term" value="F:DNA topoisomerase type II (double strand cut, ATP-hydrolyzing) activity"/>
    <property type="evidence" value="ECO:0007669"/>
    <property type="project" value="UniProtKB-UniRule"/>
</dbReference>
<proteinExistence type="inferred from homology"/>
<comment type="catalytic activity">
    <reaction evidence="1 7 8">
        <text>ATP-dependent breakage, passage and rejoining of double-stranded DNA.</text>
        <dbReference type="EC" id="5.6.2.2"/>
    </reaction>
</comment>
<evidence type="ECO:0000256" key="5">
    <source>
        <dbReference type="ARBA" id="ARBA00023136"/>
    </source>
</evidence>
<dbReference type="Pfam" id="PF00521">
    <property type="entry name" value="DNA_topoisoIV"/>
    <property type="match status" value="1"/>
</dbReference>
<keyword evidence="3 7" id="KW-0799">Topoisomerase</keyword>
<dbReference type="GO" id="GO:0009330">
    <property type="term" value="C:DNA topoisomerase type II (double strand cut, ATP-hydrolyzing) complex"/>
    <property type="evidence" value="ECO:0007669"/>
    <property type="project" value="TreeGrafter"/>
</dbReference>
<dbReference type="GO" id="GO:0019897">
    <property type="term" value="C:extrinsic component of plasma membrane"/>
    <property type="evidence" value="ECO:0007669"/>
    <property type="project" value="UniProtKB-UniRule"/>
</dbReference>
<dbReference type="InterPro" id="IPR050220">
    <property type="entry name" value="Type_II_DNA_Topoisomerases"/>
</dbReference>
<dbReference type="EC" id="5.6.2.2" evidence="7"/>
<accession>A0A1E1F010</accession>
<comment type="similarity">
    <text evidence="7">Belongs to the type II topoisomerase GyrA/ParC subunit family. ParC type 1 subfamily.</text>
</comment>
<dbReference type="GO" id="GO:0005694">
    <property type="term" value="C:chromosome"/>
    <property type="evidence" value="ECO:0007669"/>
    <property type="project" value="InterPro"/>
</dbReference>
<dbReference type="GO" id="GO:0003677">
    <property type="term" value="F:DNA binding"/>
    <property type="evidence" value="ECO:0007669"/>
    <property type="project" value="UniProtKB-UniRule"/>
</dbReference>
<dbReference type="InterPro" id="IPR005742">
    <property type="entry name" value="TopoIV_A_Gneg"/>
</dbReference>
<dbReference type="SUPFAM" id="SSF56719">
    <property type="entry name" value="Type II DNA topoisomerase"/>
    <property type="match status" value="1"/>
</dbReference>
<organism evidence="10 11">
    <name type="scientific">Sphingobium cloacae</name>
    <dbReference type="NCBI Taxonomy" id="120107"/>
    <lineage>
        <taxon>Bacteria</taxon>
        <taxon>Pseudomonadati</taxon>
        <taxon>Pseudomonadota</taxon>
        <taxon>Alphaproteobacteria</taxon>
        <taxon>Sphingomonadales</taxon>
        <taxon>Sphingomonadaceae</taxon>
        <taxon>Sphingobium</taxon>
    </lineage>
</organism>
<evidence type="ECO:0000313" key="11">
    <source>
        <dbReference type="Proteomes" id="UP000218272"/>
    </source>
</evidence>
<dbReference type="Gene3D" id="3.30.1360.40">
    <property type="match status" value="1"/>
</dbReference>
<name>A0A1E1F010_9SPHN</name>
<sequence>MTDFRDPFDAIKDHPFDDALSQRYLVYALSTITARSLPDLRDGLKPVHRRLLWAMRLLRMEPSGASPDVLVANPARNTTAYKKCARVVGDVIGKYHPHGDASVYDAMVRLAQDFSLRTPLVDGQGNFGNIDGDNAAAMRYTEARLTQAAADLMAGLDEGTVEFRPTYNGEDEEPEVFPGLFPNLLANGASGIAVGMATSIPPHNVAELIDAATLLIDNPEADHAALMEIVKGPDFPTGGVLVDSPSIISEAYATGRGAFRTRARWHKEEGGRGTWVAVVSQIPFQVQKSKLIEQIAALINDRKLPILADVRDESDAEIRIVIEPRARTVDPDVLMDSLFRLTDLENRFSLNLNVLDASRTPRVMGLREVLVEWLRHQIDVLVKRAKHRLDKIAARLELLDGYIIAYLNLDRVIEIIRTEDEPKAVMMEEFQLTDRQAEAILNMRLRSLRKLEEMELRREHSALLKERDELTKLVESPARQRTRLKKDLADLRKRYSPDSDIGRRRSLVEEAAPAREIPLEAMIEKEPITVILSERGWIRAMSGHRDLASADTLKFKEGDGPMIAFHAQTTDKLLLATETGRIYTLGADKLPGGRGFGDPVRMMVDMDNEGGIVALLPARSGGELLLAASDGRGFVAAMGDVIAETRKGKQVVNVRAGAKLAVVRPIAPEADSVAVVGENRKLLVYSLTEMPRMARGQGVQMQRYRDGGLSDAIAFRFADGLSWTMGGETGRTRTEADMTPWRVARGAAGRMPPTGFPRDNRF</sequence>
<gene>
    <name evidence="7" type="primary">parC</name>
    <name evidence="10" type="ORF">SCLO_1008030</name>
</gene>
<dbReference type="Gene3D" id="1.10.268.10">
    <property type="entry name" value="Topoisomerase, domain 3"/>
    <property type="match status" value="1"/>
</dbReference>
<feature type="site" description="Interaction with DNA" evidence="7">
    <location>
        <position position="98"/>
    </location>
</feature>
<evidence type="ECO:0000256" key="7">
    <source>
        <dbReference type="HAMAP-Rule" id="MF_00936"/>
    </source>
</evidence>
<feature type="site" description="Interaction with DNA" evidence="7">
    <location>
        <position position="45"/>
    </location>
</feature>
<reference evidence="10 11" key="1">
    <citation type="submission" date="2016-10" db="EMBL/GenBank/DDBJ databases">
        <title>Complete Genome Sequence of the Nonylphenol-Degrading Bacterium Sphingobium cloacae JCM 10874T.</title>
        <authorList>
            <person name="Ootsuka M."/>
            <person name="Nishizawa T."/>
            <person name="Ohta H."/>
        </authorList>
    </citation>
    <scope>NUCLEOTIDE SEQUENCE [LARGE SCALE GENOMIC DNA]</scope>
    <source>
        <strain evidence="10 11">JCM 10874</strain>
    </source>
</reference>
<dbReference type="RefSeq" id="WP_066514286.1">
    <property type="nucleotide sequence ID" value="NZ_AP017655.1"/>
</dbReference>
<dbReference type="AlphaFoldDB" id="A0A1E1F010"/>
<dbReference type="InterPro" id="IPR013760">
    <property type="entry name" value="Topo_IIA-like_dom_sf"/>
</dbReference>
<dbReference type="NCBIfam" id="NF004044">
    <property type="entry name" value="PRK05561.1"/>
    <property type="match status" value="1"/>
</dbReference>
<dbReference type="KEGG" id="sclo:SCLO_1008030"/>
<evidence type="ECO:0000256" key="1">
    <source>
        <dbReference type="ARBA" id="ARBA00000185"/>
    </source>
</evidence>
<feature type="domain" description="Topo IIA-type catalytic" evidence="9">
    <location>
        <begin position="37"/>
        <end position="522"/>
    </location>
</feature>
<comment type="function">
    <text evidence="7">Topoisomerase IV is essential for chromosome segregation. It relaxes supercoiled DNA. Performs the decatenation events required during the replication of a circular DNA molecule.</text>
</comment>